<keyword evidence="3" id="KW-1185">Reference proteome</keyword>
<evidence type="ECO:0000256" key="1">
    <source>
        <dbReference type="ARBA" id="ARBA00023235"/>
    </source>
</evidence>
<dbReference type="GO" id="GO:0016853">
    <property type="term" value="F:isomerase activity"/>
    <property type="evidence" value="ECO:0007669"/>
    <property type="project" value="UniProtKB-KW"/>
</dbReference>
<dbReference type="EMBL" id="JWZX01003261">
    <property type="protein sequence ID" value="KOO22677.1"/>
    <property type="molecule type" value="Genomic_DNA"/>
</dbReference>
<keyword evidence="1" id="KW-0413">Isomerase</keyword>
<dbReference type="OrthoDB" id="10011710at2759"/>
<dbReference type="InterPro" id="IPR007721">
    <property type="entry name" value="RbsD_FucU"/>
</dbReference>
<dbReference type="SUPFAM" id="SSF102546">
    <property type="entry name" value="RbsD-like"/>
    <property type="match status" value="1"/>
</dbReference>
<gene>
    <name evidence="2" type="ORF">Ctob_007804</name>
</gene>
<accession>A0A0M0J8K1</accession>
<dbReference type="Pfam" id="PF05025">
    <property type="entry name" value="RbsD_FucU"/>
    <property type="match status" value="1"/>
</dbReference>
<dbReference type="GO" id="GO:0005996">
    <property type="term" value="P:monosaccharide metabolic process"/>
    <property type="evidence" value="ECO:0007669"/>
    <property type="project" value="InterPro"/>
</dbReference>
<protein>
    <submittedName>
        <fullName evidence="2">Or transport</fullName>
    </submittedName>
</protein>
<dbReference type="Gene3D" id="3.40.1650.10">
    <property type="entry name" value="RbsD-like domain"/>
    <property type="match status" value="1"/>
</dbReference>
<proteinExistence type="predicted"/>
<dbReference type="InterPro" id="IPR023750">
    <property type="entry name" value="RbsD-like_sf"/>
</dbReference>
<dbReference type="Proteomes" id="UP000037460">
    <property type="component" value="Unassembled WGS sequence"/>
</dbReference>
<organism evidence="2 3">
    <name type="scientific">Chrysochromulina tobinii</name>
    <dbReference type="NCBI Taxonomy" id="1460289"/>
    <lineage>
        <taxon>Eukaryota</taxon>
        <taxon>Haptista</taxon>
        <taxon>Haptophyta</taxon>
        <taxon>Prymnesiophyceae</taxon>
        <taxon>Prymnesiales</taxon>
        <taxon>Chrysochromulinaceae</taxon>
        <taxon>Chrysochromulina</taxon>
    </lineage>
</organism>
<sequence length="79" mass="8545">MVPSLGSTLPPLGVEVHEKVIAALGGWTKIGVQAIERFDFYEMAKDAYCIVQCSGERRPYGCFLLTKGVVGPDGDDLMP</sequence>
<reference evidence="3" key="1">
    <citation type="journal article" date="2015" name="PLoS Genet.">
        <title>Genome Sequence and Transcriptome Analyses of Chrysochromulina tobin: Metabolic Tools for Enhanced Algal Fitness in the Prominent Order Prymnesiales (Haptophyceae).</title>
        <authorList>
            <person name="Hovde B.T."/>
            <person name="Deodato C.R."/>
            <person name="Hunsperger H.M."/>
            <person name="Ryken S.A."/>
            <person name="Yost W."/>
            <person name="Jha R.K."/>
            <person name="Patterson J."/>
            <person name="Monnat R.J. Jr."/>
            <person name="Barlow S.B."/>
            <person name="Starkenburg S.R."/>
            <person name="Cattolico R.A."/>
        </authorList>
    </citation>
    <scope>NUCLEOTIDE SEQUENCE</scope>
    <source>
        <strain evidence="3">CCMP291</strain>
    </source>
</reference>
<evidence type="ECO:0000313" key="3">
    <source>
        <dbReference type="Proteomes" id="UP000037460"/>
    </source>
</evidence>
<dbReference type="AlphaFoldDB" id="A0A0M0J8K1"/>
<evidence type="ECO:0000313" key="2">
    <source>
        <dbReference type="EMBL" id="KOO22677.1"/>
    </source>
</evidence>
<name>A0A0M0J8K1_9EUKA</name>
<comment type="caution">
    <text evidence="2">The sequence shown here is derived from an EMBL/GenBank/DDBJ whole genome shotgun (WGS) entry which is preliminary data.</text>
</comment>
<dbReference type="GO" id="GO:0048029">
    <property type="term" value="F:monosaccharide binding"/>
    <property type="evidence" value="ECO:0007669"/>
    <property type="project" value="InterPro"/>
</dbReference>